<protein>
    <submittedName>
        <fullName evidence="2">ROK family protein</fullName>
    </submittedName>
</protein>
<dbReference type="AlphaFoldDB" id="A0A7J5U5R7"/>
<reference evidence="2 3" key="1">
    <citation type="submission" date="2019-10" db="EMBL/GenBank/DDBJ databases">
        <title>Rudanella paleaurantiibacter sp. nov., isolated from sludge.</title>
        <authorList>
            <person name="Xu S.Q."/>
        </authorList>
    </citation>
    <scope>NUCLEOTIDE SEQUENCE [LARGE SCALE GENOMIC DNA]</scope>
    <source>
        <strain evidence="2 3">HX-22-17</strain>
    </source>
</reference>
<keyword evidence="3" id="KW-1185">Reference proteome</keyword>
<evidence type="ECO:0000313" key="3">
    <source>
        <dbReference type="Proteomes" id="UP000488299"/>
    </source>
</evidence>
<name>A0A7J5U5R7_9BACT</name>
<sequence>MKVGIEIGGTKLQLFATDGSGQVKERFRYEVDKTKGAEGILANISQTFKKLNTPITAVGVGFGGPINSETGQISTSYQIEGWAGLNLVSWLEEQTAAQTIRVENDANVAALGEALHGAGRGYRHVFYVTVGSGIGGGMIVDGQIYHGALPGEAELGHLWLVPPGVGTSGEASPGQTLEETCSGWAVDRQIRELLPQLPTDSPLRQMVEAATNEGRVGGEARFLHPAYEKSDPVAKMLIEQVGSVLALGLSHVTHLFHPQVIVLGGGLSLIGEPFRVAVKTALERFVMPAFRPAPLVFGAQLREEAVPIGAITML</sequence>
<dbReference type="Gene3D" id="3.30.420.40">
    <property type="match status" value="2"/>
</dbReference>
<dbReference type="PANTHER" id="PTHR18964:SF149">
    <property type="entry name" value="BIFUNCTIONAL UDP-N-ACETYLGLUCOSAMINE 2-EPIMERASE_N-ACETYLMANNOSAMINE KINASE"/>
    <property type="match status" value="1"/>
</dbReference>
<dbReference type="InterPro" id="IPR049874">
    <property type="entry name" value="ROK_cs"/>
</dbReference>
<proteinExistence type="inferred from homology"/>
<organism evidence="2 3">
    <name type="scientific">Rudanella paleaurantiibacter</name>
    <dbReference type="NCBI Taxonomy" id="2614655"/>
    <lineage>
        <taxon>Bacteria</taxon>
        <taxon>Pseudomonadati</taxon>
        <taxon>Bacteroidota</taxon>
        <taxon>Cytophagia</taxon>
        <taxon>Cytophagales</taxon>
        <taxon>Cytophagaceae</taxon>
        <taxon>Rudanella</taxon>
    </lineage>
</organism>
<dbReference type="InterPro" id="IPR043129">
    <property type="entry name" value="ATPase_NBD"/>
</dbReference>
<dbReference type="Proteomes" id="UP000488299">
    <property type="component" value="Unassembled WGS sequence"/>
</dbReference>
<dbReference type="Pfam" id="PF00480">
    <property type="entry name" value="ROK"/>
    <property type="match status" value="1"/>
</dbReference>
<gene>
    <name evidence="2" type="ORF">F5984_04440</name>
</gene>
<dbReference type="InterPro" id="IPR000600">
    <property type="entry name" value="ROK"/>
</dbReference>
<evidence type="ECO:0000256" key="1">
    <source>
        <dbReference type="ARBA" id="ARBA00006479"/>
    </source>
</evidence>
<dbReference type="PANTHER" id="PTHR18964">
    <property type="entry name" value="ROK (REPRESSOR, ORF, KINASE) FAMILY"/>
    <property type="match status" value="1"/>
</dbReference>
<dbReference type="SUPFAM" id="SSF53067">
    <property type="entry name" value="Actin-like ATPase domain"/>
    <property type="match status" value="1"/>
</dbReference>
<comment type="caution">
    <text evidence="2">The sequence shown here is derived from an EMBL/GenBank/DDBJ whole genome shotgun (WGS) entry which is preliminary data.</text>
</comment>
<dbReference type="EMBL" id="WELI01000001">
    <property type="protein sequence ID" value="KAB7733184.1"/>
    <property type="molecule type" value="Genomic_DNA"/>
</dbReference>
<dbReference type="RefSeq" id="WP_152123022.1">
    <property type="nucleotide sequence ID" value="NZ_WELI01000001.1"/>
</dbReference>
<evidence type="ECO:0000313" key="2">
    <source>
        <dbReference type="EMBL" id="KAB7733184.1"/>
    </source>
</evidence>
<comment type="similarity">
    <text evidence="1">Belongs to the ROK (NagC/XylR) family.</text>
</comment>
<accession>A0A7J5U5R7</accession>
<dbReference type="PROSITE" id="PS01125">
    <property type="entry name" value="ROK"/>
    <property type="match status" value="1"/>
</dbReference>